<evidence type="ECO:0000313" key="2">
    <source>
        <dbReference type="Proteomes" id="UP000028534"/>
    </source>
</evidence>
<dbReference type="EMBL" id="JGVR01000038">
    <property type="protein sequence ID" value="KEZ15702.1"/>
    <property type="molecule type" value="Genomic_DNA"/>
</dbReference>
<dbReference type="AlphaFoldDB" id="A0A084ECL0"/>
<gene>
    <name evidence="1" type="ORF">CP98_04413</name>
</gene>
<name>A0A084ECL0_SPHYA</name>
<reference evidence="1 2" key="1">
    <citation type="submission" date="2014-03" db="EMBL/GenBank/DDBJ databases">
        <title>Genome sequence of Sphingobium yanoikuyae B1.</title>
        <authorList>
            <person name="Gan H.M."/>
            <person name="Gan H.Y."/>
            <person name="Savka M.A."/>
        </authorList>
    </citation>
    <scope>NUCLEOTIDE SEQUENCE [LARGE SCALE GENOMIC DNA]</scope>
    <source>
        <strain evidence="1 2">B1</strain>
    </source>
</reference>
<accession>A0A084ECL0</accession>
<dbReference type="PATRIC" id="fig|13690.10.peg.4542"/>
<evidence type="ECO:0000313" key="1">
    <source>
        <dbReference type="EMBL" id="KEZ15702.1"/>
    </source>
</evidence>
<proteinExistence type="predicted"/>
<sequence length="44" mass="5127">MVHPSHYYETLCEAHSGDAREVERGNVSKTYRLTPFKPTGEMDW</sequence>
<dbReference type="Proteomes" id="UP000028534">
    <property type="component" value="Unassembled WGS sequence"/>
</dbReference>
<comment type="caution">
    <text evidence="1">The sequence shown here is derived from an EMBL/GenBank/DDBJ whole genome shotgun (WGS) entry which is preliminary data.</text>
</comment>
<protein>
    <submittedName>
        <fullName evidence="1">Uncharacterized protein</fullName>
    </submittedName>
</protein>
<organism evidence="1 2">
    <name type="scientific">Sphingobium yanoikuyae</name>
    <name type="common">Sphingomonas yanoikuyae</name>
    <dbReference type="NCBI Taxonomy" id="13690"/>
    <lineage>
        <taxon>Bacteria</taxon>
        <taxon>Pseudomonadati</taxon>
        <taxon>Pseudomonadota</taxon>
        <taxon>Alphaproteobacteria</taxon>
        <taxon>Sphingomonadales</taxon>
        <taxon>Sphingomonadaceae</taxon>
        <taxon>Sphingobium</taxon>
    </lineage>
</organism>